<evidence type="ECO:0000313" key="2">
    <source>
        <dbReference type="EMBL" id="MFD1686609.1"/>
    </source>
</evidence>
<dbReference type="PANTHER" id="PTHR43638">
    <property type="entry name" value="OXIDOREDUCTASE, ALDO/KETO REDUCTASE FAMILY PROTEIN"/>
    <property type="match status" value="1"/>
</dbReference>
<dbReference type="Gene3D" id="3.20.20.100">
    <property type="entry name" value="NADP-dependent oxidoreductase domain"/>
    <property type="match status" value="1"/>
</dbReference>
<organism evidence="2 3">
    <name type="scientific">Halobellus litoreus</name>
    <dbReference type="NCBI Taxonomy" id="755310"/>
    <lineage>
        <taxon>Archaea</taxon>
        <taxon>Methanobacteriati</taxon>
        <taxon>Methanobacteriota</taxon>
        <taxon>Stenosarchaea group</taxon>
        <taxon>Halobacteria</taxon>
        <taxon>Halobacteriales</taxon>
        <taxon>Haloferacaceae</taxon>
        <taxon>Halobellus</taxon>
    </lineage>
</organism>
<feature type="domain" description="NADP-dependent oxidoreductase" evidence="1">
    <location>
        <begin position="6"/>
        <end position="250"/>
    </location>
</feature>
<dbReference type="AlphaFoldDB" id="A0ABD6DXG4"/>
<dbReference type="InterPro" id="IPR036812">
    <property type="entry name" value="NAD(P)_OxRdtase_dom_sf"/>
</dbReference>
<name>A0ABD6DXG4_9EURY</name>
<dbReference type="PIRSF" id="PIRSF000097">
    <property type="entry name" value="AKR"/>
    <property type="match status" value="1"/>
</dbReference>
<accession>A0ABD6DXG4</accession>
<proteinExistence type="predicted"/>
<dbReference type="InterPro" id="IPR020471">
    <property type="entry name" value="AKR"/>
</dbReference>
<dbReference type="EMBL" id="JBHUDP010000005">
    <property type="protein sequence ID" value="MFD1686609.1"/>
    <property type="molecule type" value="Genomic_DNA"/>
</dbReference>
<dbReference type="InterPro" id="IPR023210">
    <property type="entry name" value="NADP_OxRdtase_dom"/>
</dbReference>
<dbReference type="SUPFAM" id="SSF51430">
    <property type="entry name" value="NAD(P)-linked oxidoreductase"/>
    <property type="match status" value="1"/>
</dbReference>
<reference evidence="2 3" key="1">
    <citation type="journal article" date="2019" name="Int. J. Syst. Evol. Microbiol.">
        <title>The Global Catalogue of Microorganisms (GCM) 10K type strain sequencing project: providing services to taxonomists for standard genome sequencing and annotation.</title>
        <authorList>
            <consortium name="The Broad Institute Genomics Platform"/>
            <consortium name="The Broad Institute Genome Sequencing Center for Infectious Disease"/>
            <person name="Wu L."/>
            <person name="Ma J."/>
        </authorList>
    </citation>
    <scope>NUCLEOTIDE SEQUENCE [LARGE SCALE GENOMIC DNA]</scope>
    <source>
        <strain evidence="2 3">CGMCC 1.10387</strain>
    </source>
</reference>
<dbReference type="Pfam" id="PF00248">
    <property type="entry name" value="Aldo_ket_red"/>
    <property type="match status" value="1"/>
</dbReference>
<comment type="caution">
    <text evidence="2">The sequence shown here is derived from an EMBL/GenBank/DDBJ whole genome shotgun (WGS) entry which is preliminary data.</text>
</comment>
<dbReference type="PRINTS" id="PR00069">
    <property type="entry name" value="ALDKETRDTASE"/>
</dbReference>
<dbReference type="PANTHER" id="PTHR43638:SF3">
    <property type="entry name" value="ALDEHYDE REDUCTASE"/>
    <property type="match status" value="1"/>
</dbReference>
<sequence length="266" mass="29121">MDFPPLGLGTYDLTDPEQGPTAVSTAVDLGYDHVDTAQSYGNEALVAEGLARADRDAEEVFVATKLDTKNLAYDDVLATARESAARLDVDSIDLLYVHWPLDAYDPDETLPALDELVDEGVVDHVGLSNFRPDQLETALDRLDAPLLAHQIEMHPLLPQTELHELAVEAGHRLVAYSPIARGKVAEVPQIVDVAEKHDATAAQVSLAWLLAKENVTPIPKSGTPAHIRENYAALDLDLDDEDVAAIDAVERRHRVVDFEGTPWRQD</sequence>
<evidence type="ECO:0000259" key="1">
    <source>
        <dbReference type="Pfam" id="PF00248"/>
    </source>
</evidence>
<evidence type="ECO:0000313" key="3">
    <source>
        <dbReference type="Proteomes" id="UP001597092"/>
    </source>
</evidence>
<keyword evidence="3" id="KW-1185">Reference proteome</keyword>
<dbReference type="Proteomes" id="UP001597092">
    <property type="component" value="Unassembled WGS sequence"/>
</dbReference>
<protein>
    <submittedName>
        <fullName evidence="2">Aldo/keto reductase</fullName>
    </submittedName>
</protein>
<gene>
    <name evidence="2" type="ORF">ACFSAS_13415</name>
</gene>
<dbReference type="RefSeq" id="WP_256305826.1">
    <property type="nucleotide sequence ID" value="NZ_JANHAW010000001.1"/>
</dbReference>